<dbReference type="InterPro" id="IPR002178">
    <property type="entry name" value="PTS_EIIA_type-2_dom"/>
</dbReference>
<dbReference type="GO" id="GO:0009401">
    <property type="term" value="P:phosphoenolpyruvate-dependent sugar phosphotransferase system"/>
    <property type="evidence" value="ECO:0007669"/>
    <property type="project" value="UniProtKB-KW"/>
</dbReference>
<dbReference type="InterPro" id="IPR051541">
    <property type="entry name" value="PTS_SugarTrans_NitroReg"/>
</dbReference>
<keyword evidence="8" id="KW-1185">Reference proteome</keyword>
<dbReference type="EMBL" id="FOIM01000027">
    <property type="protein sequence ID" value="SEU05953.1"/>
    <property type="molecule type" value="Genomic_DNA"/>
</dbReference>
<keyword evidence="3" id="KW-0762">Sugar transport</keyword>
<dbReference type="Pfam" id="PF00359">
    <property type="entry name" value="PTS_EIIA_2"/>
    <property type="match status" value="1"/>
</dbReference>
<name>A0A1I0J8D8_9FIRM</name>
<dbReference type="NCBIfam" id="TIGR00848">
    <property type="entry name" value="fruA"/>
    <property type="match status" value="1"/>
</dbReference>
<dbReference type="GeneID" id="93280967"/>
<evidence type="ECO:0000256" key="3">
    <source>
        <dbReference type="ARBA" id="ARBA00022597"/>
    </source>
</evidence>
<dbReference type="Gene3D" id="3.40.930.10">
    <property type="entry name" value="Mannitol-specific EII, Chain A"/>
    <property type="match status" value="1"/>
</dbReference>
<proteinExistence type="predicted"/>
<dbReference type="PROSITE" id="PS51094">
    <property type="entry name" value="PTS_EIIA_TYPE_2"/>
    <property type="match status" value="1"/>
</dbReference>
<dbReference type="InterPro" id="IPR016152">
    <property type="entry name" value="PTrfase/Anion_transptr"/>
</dbReference>
<dbReference type="GO" id="GO:0016020">
    <property type="term" value="C:membrane"/>
    <property type="evidence" value="ECO:0007669"/>
    <property type="project" value="InterPro"/>
</dbReference>
<dbReference type="PANTHER" id="PTHR47738:SF2">
    <property type="entry name" value="PTS SYSTEM FRUCTOSE-LIKE EIIA COMPONENT"/>
    <property type="match status" value="1"/>
</dbReference>
<evidence type="ECO:0000259" key="6">
    <source>
        <dbReference type="PROSITE" id="PS51094"/>
    </source>
</evidence>
<dbReference type="PANTHER" id="PTHR47738">
    <property type="entry name" value="PTS SYSTEM FRUCTOSE-LIKE EIIA COMPONENT-RELATED"/>
    <property type="match status" value="1"/>
</dbReference>
<reference evidence="8" key="1">
    <citation type="submission" date="2016-10" db="EMBL/GenBank/DDBJ databases">
        <authorList>
            <person name="Varghese N."/>
            <person name="Submissions S."/>
        </authorList>
    </citation>
    <scope>NUCLEOTIDE SEQUENCE [LARGE SCALE GENOMIC DNA]</scope>
    <source>
        <strain evidence="8">NLAE-zl-G277</strain>
    </source>
</reference>
<dbReference type="Proteomes" id="UP000198508">
    <property type="component" value="Unassembled WGS sequence"/>
</dbReference>
<dbReference type="STRING" id="460384.SAMN05216313_12738"/>
<keyword evidence="2" id="KW-0597">Phosphoprotein</keyword>
<sequence>MEQVITTDLICLDVEAESKEDVIRLLAEKLDKAGRLNDKDEYIAEVFKREETYATGVGFSVATPHAKTDAVKTASVAFARLKKAIHWDDEDDVTMIFQLAVPCTGAGDLHLQILAALSRKLIYDEFRDQIAAAASAEEILALIGDQIGVQ</sequence>
<evidence type="ECO:0000313" key="7">
    <source>
        <dbReference type="EMBL" id="SEU05953.1"/>
    </source>
</evidence>
<dbReference type="SUPFAM" id="SSF55804">
    <property type="entry name" value="Phoshotransferase/anion transport protein"/>
    <property type="match status" value="1"/>
</dbReference>
<accession>A0A1I0J8D8</accession>
<dbReference type="InterPro" id="IPR004715">
    <property type="entry name" value="PTS_IIA_fruc"/>
</dbReference>
<keyword evidence="1" id="KW-0813">Transport</keyword>
<dbReference type="CDD" id="cd00211">
    <property type="entry name" value="PTS_IIA_fru"/>
    <property type="match status" value="1"/>
</dbReference>
<evidence type="ECO:0000256" key="5">
    <source>
        <dbReference type="ARBA" id="ARBA00022683"/>
    </source>
</evidence>
<gene>
    <name evidence="7" type="ORF">SAMN05216313_12738</name>
</gene>
<evidence type="ECO:0000256" key="4">
    <source>
        <dbReference type="ARBA" id="ARBA00022679"/>
    </source>
</evidence>
<protein>
    <submittedName>
        <fullName evidence="7">PTS system IIA component, Fru family</fullName>
    </submittedName>
</protein>
<dbReference type="GO" id="GO:0008982">
    <property type="term" value="F:protein-N(PI)-phosphohistidine-sugar phosphotransferase activity"/>
    <property type="evidence" value="ECO:0007669"/>
    <property type="project" value="InterPro"/>
</dbReference>
<dbReference type="RefSeq" id="WP_092368470.1">
    <property type="nucleotide sequence ID" value="NZ_CAKXUV010000023.1"/>
</dbReference>
<dbReference type="AlphaFoldDB" id="A0A1I0J8D8"/>
<evidence type="ECO:0000256" key="2">
    <source>
        <dbReference type="ARBA" id="ARBA00022553"/>
    </source>
</evidence>
<organism evidence="7 8">
    <name type="scientific">Enterocloster lavalensis</name>
    <dbReference type="NCBI Taxonomy" id="460384"/>
    <lineage>
        <taxon>Bacteria</taxon>
        <taxon>Bacillati</taxon>
        <taxon>Bacillota</taxon>
        <taxon>Clostridia</taxon>
        <taxon>Lachnospirales</taxon>
        <taxon>Lachnospiraceae</taxon>
        <taxon>Enterocloster</taxon>
    </lineage>
</organism>
<keyword evidence="5" id="KW-0598">Phosphotransferase system</keyword>
<feature type="domain" description="PTS EIIA type-2" evidence="6">
    <location>
        <begin position="3"/>
        <end position="146"/>
    </location>
</feature>
<keyword evidence="4" id="KW-0808">Transferase</keyword>
<evidence type="ECO:0000256" key="1">
    <source>
        <dbReference type="ARBA" id="ARBA00022448"/>
    </source>
</evidence>
<evidence type="ECO:0000313" key="8">
    <source>
        <dbReference type="Proteomes" id="UP000198508"/>
    </source>
</evidence>